<dbReference type="InterPro" id="IPR050477">
    <property type="entry name" value="GrpII_AminoAcid_Decarb"/>
</dbReference>
<sequence length="557" mass="60999">MATTANSRGYVTAVTSRLNLNLNLNLLKTVLFYYVLATYAFKAKRHLAARGIVTSLKEVYTWMAKSVVHLALRLPATKKKVEAQMRKAKLDIENHLVPKGPEVVRHLALPQEGQSLEWILAEMEKMDQEFEHKSDWRAGKVSGAVYHGGDDLEKIIVAAYQRYCCSNPLHPDVFPAVRKMEAEIVAMTLKMYNHPNGAGAMTSGGTESIIMAVKTYRDWGRAVKGIKEPEMIIPSTAHAAFDKGASYLGVKVHTIPVDRFTRRVDIKRVKRAINSNTIMIVGSAINFPDGNQDDIPALGQLASKYNIGLHVDCCLGSFIMPFLEPAGLAGGQDGRYKFLPFDFRVKGVTSISCDTHKYGFAPKGTSVIMYRDAELRKYQYYLNPSWSGGVYASPSISGSRPGALLAGTWAVMQHMGSKGYLESCRDIVTAARRISEEIRTSIPELYVVGDPPASVVAFASKHPNVDVMEVGDAMSKRGWHLNALLDPKAVHIACTRLTLQVVDQFIADLKDAVKDAAVVPSGKGTMVSLYGLGRSSAVGPELVGELATAFLDALYKA</sequence>
<evidence type="ECO:0000256" key="11">
    <source>
        <dbReference type="ARBA" id="ARBA00023136"/>
    </source>
</evidence>
<evidence type="ECO:0000256" key="6">
    <source>
        <dbReference type="ARBA" id="ARBA00022824"/>
    </source>
</evidence>
<feature type="transmembrane region" description="Helical" evidence="18">
    <location>
        <begin position="20"/>
        <end position="41"/>
    </location>
</feature>
<protein>
    <recommendedName>
        <fullName evidence="14">sphinganine-1-phosphate aldolase</fullName>
        <ecNumber evidence="14">4.1.2.27</ecNumber>
    </recommendedName>
    <alternativeName>
        <fullName evidence="15">Sphingosine-1-phosphate aldolase</fullName>
    </alternativeName>
</protein>
<reference evidence="19 20" key="1">
    <citation type="journal article" date="2020" name="ISME J.">
        <title>Uncovering the hidden diversity of litter-decomposition mechanisms in mushroom-forming fungi.</title>
        <authorList>
            <person name="Floudas D."/>
            <person name="Bentzer J."/>
            <person name="Ahren D."/>
            <person name="Johansson T."/>
            <person name="Persson P."/>
            <person name="Tunlid A."/>
        </authorList>
    </citation>
    <scope>NUCLEOTIDE SEQUENCE [LARGE SCALE GENOMIC DNA]</scope>
    <source>
        <strain evidence="19 20">CBS 146.42</strain>
    </source>
</reference>
<proteinExistence type="inferred from homology"/>
<evidence type="ECO:0000256" key="10">
    <source>
        <dbReference type="ARBA" id="ARBA00023098"/>
    </source>
</evidence>
<evidence type="ECO:0000256" key="1">
    <source>
        <dbReference type="ARBA" id="ARBA00001933"/>
    </source>
</evidence>
<evidence type="ECO:0000256" key="2">
    <source>
        <dbReference type="ARBA" id="ARBA00004389"/>
    </source>
</evidence>
<keyword evidence="6" id="KW-0256">Endoplasmic reticulum</keyword>
<dbReference type="OrthoDB" id="10254570at2759"/>
<dbReference type="GO" id="GO:0008117">
    <property type="term" value="F:sphinganine-1-phosphate aldolase activity"/>
    <property type="evidence" value="ECO:0007669"/>
    <property type="project" value="UniProtKB-EC"/>
</dbReference>
<dbReference type="InterPro" id="IPR015422">
    <property type="entry name" value="PyrdxlP-dep_Trfase_small"/>
</dbReference>
<dbReference type="EC" id="4.1.2.27" evidence="14"/>
<organism evidence="19 20">
    <name type="scientific">Leucocoprinus leucothites</name>
    <dbReference type="NCBI Taxonomy" id="201217"/>
    <lineage>
        <taxon>Eukaryota</taxon>
        <taxon>Fungi</taxon>
        <taxon>Dikarya</taxon>
        <taxon>Basidiomycota</taxon>
        <taxon>Agaricomycotina</taxon>
        <taxon>Agaricomycetes</taxon>
        <taxon>Agaricomycetidae</taxon>
        <taxon>Agaricales</taxon>
        <taxon>Agaricineae</taxon>
        <taxon>Agaricaceae</taxon>
        <taxon>Leucocoprinus</taxon>
    </lineage>
</organism>
<dbReference type="GO" id="GO:0019752">
    <property type="term" value="P:carboxylic acid metabolic process"/>
    <property type="evidence" value="ECO:0007669"/>
    <property type="project" value="InterPro"/>
</dbReference>
<dbReference type="PANTHER" id="PTHR42735">
    <property type="match status" value="1"/>
</dbReference>
<evidence type="ECO:0000256" key="17">
    <source>
        <dbReference type="RuleBase" id="RU000382"/>
    </source>
</evidence>
<keyword evidence="5 18" id="KW-0812">Transmembrane</keyword>
<dbReference type="Proteomes" id="UP000559027">
    <property type="component" value="Unassembled WGS sequence"/>
</dbReference>
<evidence type="ECO:0000256" key="16">
    <source>
        <dbReference type="PIRSR" id="PIRSR602129-50"/>
    </source>
</evidence>
<evidence type="ECO:0000256" key="15">
    <source>
        <dbReference type="ARBA" id="ARBA00042568"/>
    </source>
</evidence>
<dbReference type="AlphaFoldDB" id="A0A8H5D1F3"/>
<accession>A0A8H5D1F3</accession>
<evidence type="ECO:0000256" key="14">
    <source>
        <dbReference type="ARBA" id="ARBA00038965"/>
    </source>
</evidence>
<dbReference type="InterPro" id="IPR015421">
    <property type="entry name" value="PyrdxlP-dep_Trfase_major"/>
</dbReference>
<dbReference type="Gene3D" id="3.90.1150.10">
    <property type="entry name" value="Aspartate Aminotransferase, domain 1"/>
    <property type="match status" value="1"/>
</dbReference>
<dbReference type="SUPFAM" id="SSF53383">
    <property type="entry name" value="PLP-dependent transferases"/>
    <property type="match status" value="1"/>
</dbReference>
<evidence type="ECO:0000313" key="20">
    <source>
        <dbReference type="Proteomes" id="UP000559027"/>
    </source>
</evidence>
<dbReference type="PANTHER" id="PTHR42735:SF6">
    <property type="entry name" value="SPHINGOSINE-1-PHOSPHATE LYASE 1"/>
    <property type="match status" value="1"/>
</dbReference>
<dbReference type="Pfam" id="PF00282">
    <property type="entry name" value="Pyridoxal_deC"/>
    <property type="match status" value="1"/>
</dbReference>
<dbReference type="GO" id="GO:0030170">
    <property type="term" value="F:pyridoxal phosphate binding"/>
    <property type="evidence" value="ECO:0007669"/>
    <property type="project" value="InterPro"/>
</dbReference>
<evidence type="ECO:0000256" key="13">
    <source>
        <dbReference type="ARBA" id="ARBA00038302"/>
    </source>
</evidence>
<comment type="pathway">
    <text evidence="4">Sphingolipid metabolism.</text>
</comment>
<dbReference type="GO" id="GO:0030149">
    <property type="term" value="P:sphingolipid catabolic process"/>
    <property type="evidence" value="ECO:0007669"/>
    <property type="project" value="TreeGrafter"/>
</dbReference>
<keyword evidence="10" id="KW-0443">Lipid metabolism</keyword>
<evidence type="ECO:0000256" key="8">
    <source>
        <dbReference type="ARBA" id="ARBA00022919"/>
    </source>
</evidence>
<keyword evidence="12 17" id="KW-0456">Lyase</keyword>
<evidence type="ECO:0000256" key="18">
    <source>
        <dbReference type="SAM" id="Phobius"/>
    </source>
</evidence>
<evidence type="ECO:0000256" key="4">
    <source>
        <dbReference type="ARBA" id="ARBA00004991"/>
    </source>
</evidence>
<dbReference type="InterPro" id="IPR015424">
    <property type="entry name" value="PyrdxlP-dep_Trfase"/>
</dbReference>
<dbReference type="Gene3D" id="6.10.140.2150">
    <property type="match status" value="1"/>
</dbReference>
<evidence type="ECO:0000256" key="7">
    <source>
        <dbReference type="ARBA" id="ARBA00022898"/>
    </source>
</evidence>
<name>A0A8H5D1F3_9AGAR</name>
<evidence type="ECO:0000313" key="19">
    <source>
        <dbReference type="EMBL" id="KAF5351875.1"/>
    </source>
</evidence>
<keyword evidence="9 18" id="KW-1133">Transmembrane helix</keyword>
<dbReference type="InterPro" id="IPR002129">
    <property type="entry name" value="PyrdxlP-dep_de-COase"/>
</dbReference>
<evidence type="ECO:0000256" key="9">
    <source>
        <dbReference type="ARBA" id="ARBA00022989"/>
    </source>
</evidence>
<evidence type="ECO:0000256" key="3">
    <source>
        <dbReference type="ARBA" id="ARBA00004760"/>
    </source>
</evidence>
<keyword evidence="11 18" id="KW-0472">Membrane</keyword>
<evidence type="ECO:0000256" key="5">
    <source>
        <dbReference type="ARBA" id="ARBA00022692"/>
    </source>
</evidence>
<comment type="caution">
    <text evidence="19">The sequence shown here is derived from an EMBL/GenBank/DDBJ whole genome shotgun (WGS) entry which is preliminary data.</text>
</comment>
<dbReference type="FunFam" id="3.40.640.10:FF:000020">
    <property type="entry name" value="sphingosine-1-phosphate lyase 1"/>
    <property type="match status" value="1"/>
</dbReference>
<comment type="subcellular location">
    <subcellularLocation>
        <location evidence="2">Endoplasmic reticulum membrane</location>
        <topology evidence="2">Single-pass membrane protein</topology>
    </subcellularLocation>
</comment>
<feature type="modified residue" description="N6-(pyridoxal phosphate)lysine" evidence="16">
    <location>
        <position position="357"/>
    </location>
</feature>
<comment type="cofactor">
    <cofactor evidence="1 16 17">
        <name>pyridoxal 5'-phosphate</name>
        <dbReference type="ChEBI" id="CHEBI:597326"/>
    </cofactor>
</comment>
<keyword evidence="8" id="KW-0746">Sphingolipid metabolism</keyword>
<comment type="pathway">
    <text evidence="3">Lipid metabolism; sphingolipid metabolism.</text>
</comment>
<dbReference type="GO" id="GO:0005789">
    <property type="term" value="C:endoplasmic reticulum membrane"/>
    <property type="evidence" value="ECO:0007669"/>
    <property type="project" value="UniProtKB-SubCell"/>
</dbReference>
<dbReference type="Gene3D" id="3.40.640.10">
    <property type="entry name" value="Type I PLP-dependent aspartate aminotransferase-like (Major domain)"/>
    <property type="match status" value="1"/>
</dbReference>
<keyword evidence="7 16" id="KW-0663">Pyridoxal phosphate</keyword>
<dbReference type="EMBL" id="JAACJO010000012">
    <property type="protein sequence ID" value="KAF5351875.1"/>
    <property type="molecule type" value="Genomic_DNA"/>
</dbReference>
<keyword evidence="20" id="KW-1185">Reference proteome</keyword>
<evidence type="ECO:0000256" key="12">
    <source>
        <dbReference type="ARBA" id="ARBA00023239"/>
    </source>
</evidence>
<comment type="similarity">
    <text evidence="13">Belongs to the group II decarboxylase family. Sphingosine-1-phosphate lyase subfamily.</text>
</comment>
<gene>
    <name evidence="19" type="ORF">D9756_007743</name>
</gene>